<dbReference type="GeneID" id="82892160"/>
<dbReference type="Gene3D" id="3.40.50.1820">
    <property type="entry name" value="alpha/beta hydrolase"/>
    <property type="match status" value="1"/>
</dbReference>
<dbReference type="InterPro" id="IPR050583">
    <property type="entry name" value="Mycobacterial_A85_antigen"/>
</dbReference>
<dbReference type="PANTHER" id="PTHR48098">
    <property type="entry name" value="ENTEROCHELIN ESTERASE-RELATED"/>
    <property type="match status" value="1"/>
</dbReference>
<dbReference type="PANTHER" id="PTHR48098:SF1">
    <property type="entry name" value="DIACYLGLYCEROL ACYLTRANSFERASE_MYCOLYLTRANSFERASE AG85A"/>
    <property type="match status" value="1"/>
</dbReference>
<keyword evidence="1" id="KW-0732">Signal</keyword>
<dbReference type="GO" id="GO:0016787">
    <property type="term" value="F:hydrolase activity"/>
    <property type="evidence" value="ECO:0007669"/>
    <property type="project" value="UniProtKB-KW"/>
</dbReference>
<evidence type="ECO:0000256" key="1">
    <source>
        <dbReference type="SAM" id="SignalP"/>
    </source>
</evidence>
<dbReference type="SUPFAM" id="SSF53474">
    <property type="entry name" value="alpha/beta-Hydrolases"/>
    <property type="match status" value="1"/>
</dbReference>
<protein>
    <submittedName>
        <fullName evidence="2">Alpha/beta hydrolase-fold protein</fullName>
    </submittedName>
</protein>
<keyword evidence="3" id="KW-1185">Reference proteome</keyword>
<gene>
    <name evidence="2" type="ORF">NQ491_10460</name>
</gene>
<evidence type="ECO:0000313" key="3">
    <source>
        <dbReference type="Proteomes" id="UP001059295"/>
    </source>
</evidence>
<reference evidence="2" key="1">
    <citation type="journal article" date="2022" name="Cell">
        <title>Design, construction, and in vivo augmentation of a complex gut microbiome.</title>
        <authorList>
            <person name="Cheng A.G."/>
            <person name="Ho P.Y."/>
            <person name="Aranda-Diaz A."/>
            <person name="Jain S."/>
            <person name="Yu F.B."/>
            <person name="Meng X."/>
            <person name="Wang M."/>
            <person name="Iakiviak M."/>
            <person name="Nagashima K."/>
            <person name="Zhao A."/>
            <person name="Murugkar P."/>
            <person name="Patil A."/>
            <person name="Atabakhsh K."/>
            <person name="Weakley A."/>
            <person name="Yan J."/>
            <person name="Brumbaugh A.R."/>
            <person name="Higginbottom S."/>
            <person name="Dimas A."/>
            <person name="Shiver A.L."/>
            <person name="Deutschbauer A."/>
            <person name="Neff N."/>
            <person name="Sonnenburg J.L."/>
            <person name="Huang K.C."/>
            <person name="Fischbach M.A."/>
        </authorList>
    </citation>
    <scope>NUCLEOTIDE SEQUENCE</scope>
    <source>
        <strain evidence="2">AP11</strain>
    </source>
</reference>
<sequence length="274" mass="30952">MKKNRMILLLAVVLWLTSSVSAATVDRIAVRSEAMKKEIPVVVIVPDAAKSGVRMPVLYLLHGYSGDQETWLNVKPSLPQMADRDSVIVVCPDGENSWYWDSPKDPSSRFETFVARELIDYVDAHYPTRGDRSGRAITGLSMGGHGGLWLSFRHKDTFGAGGSTSGGVDIRPFPENWEMAKQLGEEATNRKTWDDHTVMTQLDSISNGDLALVIDCGYDDFFFDVNNKLHEALRERGIEHDYTVRPGVHNGPYWTNSIDYQWLFFKKFFDRSGR</sequence>
<dbReference type="EMBL" id="CP102294">
    <property type="protein sequence ID" value="UWN57052.1"/>
    <property type="molecule type" value="Genomic_DNA"/>
</dbReference>
<dbReference type="InterPro" id="IPR029058">
    <property type="entry name" value="AB_hydrolase_fold"/>
</dbReference>
<accession>A0ABY5UYT4</accession>
<name>A0ABY5UYT4_9BACT</name>
<keyword evidence="2" id="KW-0378">Hydrolase</keyword>
<dbReference type="Pfam" id="PF00756">
    <property type="entry name" value="Esterase"/>
    <property type="match status" value="1"/>
</dbReference>
<dbReference type="RefSeq" id="WP_019245607.1">
    <property type="nucleotide sequence ID" value="NZ_CAPH01000009.1"/>
</dbReference>
<evidence type="ECO:0000313" key="2">
    <source>
        <dbReference type="EMBL" id="UWN57052.1"/>
    </source>
</evidence>
<feature type="signal peptide" evidence="1">
    <location>
        <begin position="1"/>
        <end position="22"/>
    </location>
</feature>
<proteinExistence type="predicted"/>
<feature type="chain" id="PRO_5046329476" evidence="1">
    <location>
        <begin position="23"/>
        <end position="274"/>
    </location>
</feature>
<organism evidence="2 3">
    <name type="scientific">Alistipes ihumii AP11</name>
    <dbReference type="NCBI Taxonomy" id="1211813"/>
    <lineage>
        <taxon>Bacteria</taxon>
        <taxon>Pseudomonadati</taxon>
        <taxon>Bacteroidota</taxon>
        <taxon>Bacteroidia</taxon>
        <taxon>Bacteroidales</taxon>
        <taxon>Rikenellaceae</taxon>
        <taxon>Alistipes</taxon>
    </lineage>
</organism>
<dbReference type="InterPro" id="IPR000801">
    <property type="entry name" value="Esterase-like"/>
</dbReference>
<dbReference type="Proteomes" id="UP001059295">
    <property type="component" value="Chromosome"/>
</dbReference>